<feature type="transmembrane region" description="Helical" evidence="2">
    <location>
        <begin position="77"/>
        <end position="110"/>
    </location>
</feature>
<evidence type="ECO:0000256" key="1">
    <source>
        <dbReference type="SAM" id="MobiDB-lite"/>
    </source>
</evidence>
<evidence type="ECO:0000313" key="3">
    <source>
        <dbReference type="EMBL" id="KCW89539.1"/>
    </source>
</evidence>
<reference evidence="3" key="1">
    <citation type="submission" date="2013-07" db="EMBL/GenBank/DDBJ databases">
        <title>The genome of Eucalyptus grandis.</title>
        <authorList>
            <person name="Schmutz J."/>
            <person name="Hayes R."/>
            <person name="Myburg A."/>
            <person name="Tuskan G."/>
            <person name="Grattapaglia D."/>
            <person name="Rokhsar D.S."/>
        </authorList>
    </citation>
    <scope>NUCLEOTIDE SEQUENCE</scope>
    <source>
        <tissue evidence="3">Leaf extractions</tissue>
    </source>
</reference>
<proteinExistence type="predicted"/>
<dbReference type="AlphaFoldDB" id="A0A059DGF8"/>
<protein>
    <submittedName>
        <fullName evidence="3">Uncharacterized protein</fullName>
    </submittedName>
</protein>
<organism evidence="3">
    <name type="scientific">Eucalyptus grandis</name>
    <name type="common">Flooded gum</name>
    <dbReference type="NCBI Taxonomy" id="71139"/>
    <lineage>
        <taxon>Eukaryota</taxon>
        <taxon>Viridiplantae</taxon>
        <taxon>Streptophyta</taxon>
        <taxon>Embryophyta</taxon>
        <taxon>Tracheophyta</taxon>
        <taxon>Spermatophyta</taxon>
        <taxon>Magnoliopsida</taxon>
        <taxon>eudicotyledons</taxon>
        <taxon>Gunneridae</taxon>
        <taxon>Pentapetalae</taxon>
        <taxon>rosids</taxon>
        <taxon>malvids</taxon>
        <taxon>Myrtales</taxon>
        <taxon>Myrtaceae</taxon>
        <taxon>Myrtoideae</taxon>
        <taxon>Eucalypteae</taxon>
        <taxon>Eucalyptus</taxon>
    </lineage>
</organism>
<feature type="transmembrane region" description="Helical" evidence="2">
    <location>
        <begin position="38"/>
        <end position="57"/>
    </location>
</feature>
<feature type="region of interest" description="Disordered" evidence="1">
    <location>
        <begin position="126"/>
        <end position="150"/>
    </location>
</feature>
<keyword evidence="2" id="KW-0472">Membrane</keyword>
<gene>
    <name evidence="3" type="ORF">EUGRSUZ_A01824</name>
</gene>
<dbReference type="EMBL" id="KK198753">
    <property type="protein sequence ID" value="KCW89539.1"/>
    <property type="molecule type" value="Genomic_DNA"/>
</dbReference>
<dbReference type="PANTHER" id="PTHR34656">
    <property type="entry name" value="PYRROLINE-5-CARBOXYLATE REDUCTASE"/>
    <property type="match status" value="1"/>
</dbReference>
<dbReference type="STRING" id="71139.A0A059DGF8"/>
<evidence type="ECO:0000256" key="2">
    <source>
        <dbReference type="SAM" id="Phobius"/>
    </source>
</evidence>
<dbReference type="Gramene" id="KCW89539">
    <property type="protein sequence ID" value="KCW89539"/>
    <property type="gene ID" value="EUGRSUZ_A01824"/>
</dbReference>
<dbReference type="InParanoid" id="A0A059DGF8"/>
<keyword evidence="2" id="KW-0812">Transmembrane</keyword>
<accession>A0A059DGF8</accession>
<name>A0A059DGF8_EUCGR</name>
<keyword evidence="2" id="KW-1133">Transmembrane helix</keyword>
<sequence length="169" mass="18397">MADREEEPPASPASAAAAVAAPSTYPLILRIMSKRRTWACLFVLVYAVLLSSTWNSLKSILAWYQSQANQHPSSGWPALYASVLLGAVFGVLSMVAALAVAIPATLVTWITVVVLLGLLREAQEDAGPRREQDDEGDRWDGGQGSAQGRECRGRGLCCCWVLRPRQEER</sequence>
<dbReference type="PANTHER" id="PTHR34656:SF1">
    <property type="entry name" value="PYRROLINE-5-CARBOXYLATE REDUCTASE"/>
    <property type="match status" value="1"/>
</dbReference>